<evidence type="ECO:0000313" key="1">
    <source>
        <dbReference type="EMBL" id="DAF87362.1"/>
    </source>
</evidence>
<dbReference type="EMBL" id="BK015962">
    <property type="protein sequence ID" value="DAF87362.1"/>
    <property type="molecule type" value="Genomic_DNA"/>
</dbReference>
<name>A0A8S5TYV4_9CAUD</name>
<organism evidence="1">
    <name type="scientific">Siphoviridae sp. ctnPP24</name>
    <dbReference type="NCBI Taxonomy" id="2825662"/>
    <lineage>
        <taxon>Viruses</taxon>
        <taxon>Duplodnaviria</taxon>
        <taxon>Heunggongvirae</taxon>
        <taxon>Uroviricota</taxon>
        <taxon>Caudoviricetes</taxon>
    </lineage>
</organism>
<reference evidence="1" key="1">
    <citation type="journal article" date="2021" name="Proc. Natl. Acad. Sci. U.S.A.">
        <title>A Catalog of Tens of Thousands of Viruses from Human Metagenomes Reveals Hidden Associations with Chronic Diseases.</title>
        <authorList>
            <person name="Tisza M.J."/>
            <person name="Buck C.B."/>
        </authorList>
    </citation>
    <scope>NUCLEOTIDE SEQUENCE</scope>
    <source>
        <strain evidence="1">CtnPP24</strain>
    </source>
</reference>
<sequence>MPQRLIFFDRPWSDSEYAVDFWFQRNCSVMGVKGKPVSYVDGKVIPWDVAKEVGMSDRNIRRSVRKLEDTVLNHADNPSEINDVDMGKFDMLEYDMKEDKTYWRNKFDEGWRFVKVDKRVYDRIYDALIGRKDLVMVLRVYGACKAIDSSFKDPEITNKVICNTLGISSHGSRNTQAGKAIETLSEIGVIEYKYKTTKVTGEQDCRFRKLTYIE</sequence>
<proteinExistence type="predicted"/>
<protein>
    <submittedName>
        <fullName evidence="1">Bacterial regulatory protein</fullName>
    </submittedName>
</protein>
<accession>A0A8S5TYV4</accession>